<keyword evidence="2" id="KW-1185">Reference proteome</keyword>
<name>R4YYM2_9ACTN</name>
<evidence type="ECO:0000313" key="2">
    <source>
        <dbReference type="Proteomes" id="UP000018291"/>
    </source>
</evidence>
<evidence type="ECO:0008006" key="3">
    <source>
        <dbReference type="Google" id="ProtNLM"/>
    </source>
</evidence>
<dbReference type="STRING" id="1229780.BN381_10297"/>
<dbReference type="PANTHER" id="PTHR43883:SF1">
    <property type="entry name" value="GLUCONOKINASE"/>
    <property type="match status" value="1"/>
</dbReference>
<organism evidence="1 2">
    <name type="scientific">Candidatus Neomicrothrix parvicella RN1</name>
    <dbReference type="NCBI Taxonomy" id="1229780"/>
    <lineage>
        <taxon>Bacteria</taxon>
        <taxon>Bacillati</taxon>
        <taxon>Actinomycetota</taxon>
        <taxon>Acidimicrobiia</taxon>
        <taxon>Acidimicrobiales</taxon>
        <taxon>Microthrixaceae</taxon>
        <taxon>Candidatus Neomicrothrix</taxon>
    </lineage>
</organism>
<dbReference type="Proteomes" id="UP000018291">
    <property type="component" value="Unassembled WGS sequence"/>
</dbReference>
<dbReference type="eggNOG" id="COG0645">
    <property type="taxonomic scope" value="Bacteria"/>
</dbReference>
<dbReference type="EMBL" id="CANL01000001">
    <property type="protein sequence ID" value="CCM62066.1"/>
    <property type="molecule type" value="Genomic_DNA"/>
</dbReference>
<sequence>MSGTDQRSGAPGGAETAGGTQAVETHMSWVFMAGDRAFKLLKPVTLPFIDRSETEVRIAAAEREFELNARIAPDVYLGLADVREGGGAEGAALTDRMIVMRRLPADRRLSQLAGTPGFEDQLRSVARTVAAFHAAQAPVFDHEAALAGALGDNWTDNFAVTDALVGAGVPTEDIDRVKELARRYLAGRGPLMQRRAADGFVRDGHGDLIADDVFCLDDGPRIIDCLAFNDEWRIGDVLLDIAFLVMDVHRVAGRADAMALLAWYQEFAAEQHPSSLAHHYVAYRAHVRAKVACLRWQQGDAASASLAREYHDLALHHLECARVRLVLVGGGPGTGKTVLANGLADQLGWAVVRTDDVRRGVVAAQGEVPGAVAPGEGAYGAAGRDAAYQELVRQARLLLNSGESVVLDASWTSEDHRQVVRRLAEETHAELVELECRLDPAVAKERISERRAAGGSNSDATADVVDYLNGLRDPWEAAAGLDTEQAQEVVLQQALTVVHGLVRTR</sequence>
<dbReference type="PANTHER" id="PTHR43883">
    <property type="entry name" value="SLR0207 PROTEIN"/>
    <property type="match status" value="1"/>
</dbReference>
<dbReference type="HOGENOM" id="CLU_026771_1_1_11"/>
<dbReference type="Gene3D" id="3.40.50.300">
    <property type="entry name" value="P-loop containing nucleotide triphosphate hydrolases"/>
    <property type="match status" value="1"/>
</dbReference>
<comment type="caution">
    <text evidence="1">The sequence shown here is derived from an EMBL/GenBank/DDBJ whole genome shotgun (WGS) entry which is preliminary data.</text>
</comment>
<dbReference type="Pfam" id="PF13671">
    <property type="entry name" value="AAA_33"/>
    <property type="match status" value="1"/>
</dbReference>
<gene>
    <name evidence="1" type="ORF">BN381_10297</name>
</gene>
<protein>
    <recommendedName>
        <fullName evidence="3">Gluconate kinase</fullName>
    </recommendedName>
</protein>
<reference evidence="1 2" key="1">
    <citation type="journal article" date="2013" name="ISME J.">
        <title>Metabolic model for the filamentous 'Candidatus Microthrix parvicella' based on genomic and metagenomic analyses.</title>
        <authorList>
            <person name="Jon McIlroy S."/>
            <person name="Kristiansen R."/>
            <person name="Albertsen M."/>
            <person name="Michael Karst S."/>
            <person name="Rossetti S."/>
            <person name="Lund Nielsen J."/>
            <person name="Tandoi V."/>
            <person name="James Seviour R."/>
            <person name="Nielsen P.H."/>
        </authorList>
    </citation>
    <scope>NUCLEOTIDE SEQUENCE [LARGE SCALE GENOMIC DNA]</scope>
    <source>
        <strain evidence="1 2">RN1</strain>
    </source>
</reference>
<dbReference type="RefSeq" id="WP_012223102.1">
    <property type="nucleotide sequence ID" value="NZ_HG422565.1"/>
</dbReference>
<dbReference type="AlphaFoldDB" id="R4YYM2"/>
<dbReference type="InterPro" id="IPR027417">
    <property type="entry name" value="P-loop_NTPase"/>
</dbReference>
<accession>R4YYM2</accession>
<dbReference type="InterPro" id="IPR011009">
    <property type="entry name" value="Kinase-like_dom_sf"/>
</dbReference>
<proteinExistence type="predicted"/>
<dbReference type="SUPFAM" id="SSF56112">
    <property type="entry name" value="Protein kinase-like (PK-like)"/>
    <property type="match status" value="1"/>
</dbReference>
<dbReference type="SUPFAM" id="SSF52540">
    <property type="entry name" value="P-loop containing nucleoside triphosphate hydrolases"/>
    <property type="match status" value="1"/>
</dbReference>
<dbReference type="eggNOG" id="COG2187">
    <property type="taxonomic scope" value="Bacteria"/>
</dbReference>
<evidence type="ECO:0000313" key="1">
    <source>
        <dbReference type="EMBL" id="CCM62066.1"/>
    </source>
</evidence>
<dbReference type="InterPro" id="IPR052732">
    <property type="entry name" value="Cell-binding_unc_protein"/>
</dbReference>